<dbReference type="Pfam" id="PF00085">
    <property type="entry name" value="Thioredoxin"/>
    <property type="match status" value="1"/>
</dbReference>
<feature type="chain" id="PRO_5019739127" description="Protein disulfide-isomerase-like protein of the testis" evidence="14">
    <location>
        <begin position="39"/>
        <end position="603"/>
    </location>
</feature>
<dbReference type="PANTHER" id="PTHR18929:SF58">
    <property type="entry name" value="PROTEIN DISULFIDE-ISOMERASE-LIKE PROTEIN OF THE TESTIS"/>
    <property type="match status" value="1"/>
</dbReference>
<evidence type="ECO:0000256" key="9">
    <source>
        <dbReference type="ARBA" id="ARBA00023186"/>
    </source>
</evidence>
<evidence type="ECO:0000313" key="16">
    <source>
        <dbReference type="EMBL" id="VFV43154.1"/>
    </source>
</evidence>
<keyword evidence="6" id="KW-0744">Spermatogenesis</keyword>
<evidence type="ECO:0000256" key="4">
    <source>
        <dbReference type="ARBA" id="ARBA00022782"/>
    </source>
</evidence>
<evidence type="ECO:0000256" key="14">
    <source>
        <dbReference type="SAM" id="SignalP"/>
    </source>
</evidence>
<sequence>MTWCPATCVDKGSRSSLWPYKIAMELLWISLLLAASRGSTVQGFPEEDVKEASINISQPLHIVEEGNLLVLTPAGLTQMLNQTRFLMVLFHNPSSKQSRSLAEELGKAVEIMGKGKNGLGFGKADITVEKELQTEFNIKEAPELKLFFEGNRSEPISCKGVVESTALVVWLRRQISQKAFLFNNTQQVLDFVKSRPLVIIGFFQDLEEEVAELFYDVIKDFPELTFGVISISNAIGRFHVTLDSLLVFKKGKIVNREELINDSTNKQVLNQVIKQHLTDFVIEYNTESKDLIYELHILNHMLLFASKRSESFGMIMQHYKLASKEFTNKILFIIVDADEPRNGHIFKYFRITEVNIPCVQILNLSSDARYKMPSEEITYENLKKFGRSFLNRSAKKHQSSEEIPKYWDQGPVKQLVGKNFNVVVFDKERDVFVMFYAPWSEKCKELFPVLQELGRKYQNHSTVTIAKIDIMANDIQLMYLDRYPFFRLFPTNSQQAVLYKGEHTLKGFSDFLETQIKTRIEDEDGLLSTEQSKVTEEEALAEEKEVPIIKKELRDQKLPGIENVTKLEEPAGQKEPAKEEEEKVAKPKGPPKEEKKPKVKEEL</sequence>
<dbReference type="GO" id="GO:0030154">
    <property type="term" value="P:cell differentiation"/>
    <property type="evidence" value="ECO:0007669"/>
    <property type="project" value="UniProtKB-KW"/>
</dbReference>
<dbReference type="EMBL" id="CAAGRJ010033402">
    <property type="protein sequence ID" value="VFV43154.1"/>
    <property type="molecule type" value="Genomic_DNA"/>
</dbReference>
<evidence type="ECO:0000256" key="13">
    <source>
        <dbReference type="SAM" id="MobiDB-lite"/>
    </source>
</evidence>
<comment type="similarity">
    <text evidence="1">Belongs to the protein disulfide isomerase family.</text>
</comment>
<evidence type="ECO:0000256" key="7">
    <source>
        <dbReference type="ARBA" id="ARBA00023157"/>
    </source>
</evidence>
<dbReference type="CDD" id="cd02982">
    <property type="entry name" value="PDI_b'_family"/>
    <property type="match status" value="1"/>
</dbReference>
<comment type="function">
    <text evidence="11">Probable redox-inactive chaperone involved in spermatogenesis.</text>
</comment>
<evidence type="ECO:0000256" key="1">
    <source>
        <dbReference type="ARBA" id="ARBA00006347"/>
    </source>
</evidence>
<reference evidence="16 17" key="1">
    <citation type="submission" date="2019-01" db="EMBL/GenBank/DDBJ databases">
        <authorList>
            <person name="Alioto T."/>
            <person name="Alioto T."/>
        </authorList>
    </citation>
    <scope>NUCLEOTIDE SEQUENCE [LARGE SCALE GENOMIC DNA]</scope>
</reference>
<feature type="signal peptide" evidence="14">
    <location>
        <begin position="1"/>
        <end position="38"/>
    </location>
</feature>
<dbReference type="AlphaFoldDB" id="A0A485PFM8"/>
<keyword evidence="3 14" id="KW-0732">Signal</keyword>
<keyword evidence="2" id="KW-0217">Developmental protein</keyword>
<dbReference type="InterPro" id="IPR013766">
    <property type="entry name" value="Thioredoxin_domain"/>
</dbReference>
<dbReference type="PANTHER" id="PTHR18929">
    <property type="entry name" value="PROTEIN DISULFIDE ISOMERASE"/>
    <property type="match status" value="1"/>
</dbReference>
<dbReference type="GO" id="GO:0007283">
    <property type="term" value="P:spermatogenesis"/>
    <property type="evidence" value="ECO:0007669"/>
    <property type="project" value="UniProtKB-KW"/>
</dbReference>
<evidence type="ECO:0000256" key="11">
    <source>
        <dbReference type="ARBA" id="ARBA00056306"/>
    </source>
</evidence>
<evidence type="ECO:0000256" key="2">
    <source>
        <dbReference type="ARBA" id="ARBA00022473"/>
    </source>
</evidence>
<dbReference type="Pfam" id="PF13848">
    <property type="entry name" value="Thioredoxin_6"/>
    <property type="match status" value="1"/>
</dbReference>
<keyword evidence="17" id="KW-1185">Reference proteome</keyword>
<evidence type="ECO:0000313" key="17">
    <source>
        <dbReference type="Proteomes" id="UP000386466"/>
    </source>
</evidence>
<keyword evidence="10 16" id="KW-0413">Isomerase</keyword>
<dbReference type="GO" id="GO:0016853">
    <property type="term" value="F:isomerase activity"/>
    <property type="evidence" value="ECO:0007669"/>
    <property type="project" value="UniProtKB-KW"/>
</dbReference>
<organism evidence="16 17">
    <name type="scientific">Lynx pardinus</name>
    <name type="common">Iberian lynx</name>
    <name type="synonym">Felis pardina</name>
    <dbReference type="NCBI Taxonomy" id="191816"/>
    <lineage>
        <taxon>Eukaryota</taxon>
        <taxon>Metazoa</taxon>
        <taxon>Chordata</taxon>
        <taxon>Craniata</taxon>
        <taxon>Vertebrata</taxon>
        <taxon>Euteleostomi</taxon>
        <taxon>Mammalia</taxon>
        <taxon>Eutheria</taxon>
        <taxon>Laurasiatheria</taxon>
        <taxon>Carnivora</taxon>
        <taxon>Feliformia</taxon>
        <taxon>Felidae</taxon>
        <taxon>Felinae</taxon>
        <taxon>Lynx</taxon>
    </lineage>
</organism>
<dbReference type="CDD" id="cd02981">
    <property type="entry name" value="PDI_b_family"/>
    <property type="match status" value="1"/>
</dbReference>
<keyword evidence="4" id="KW-0221">Differentiation</keyword>
<name>A0A485PFM8_LYNPA</name>
<evidence type="ECO:0000256" key="10">
    <source>
        <dbReference type="ARBA" id="ARBA00023235"/>
    </source>
</evidence>
<keyword evidence="5" id="KW-0256">Endoplasmic reticulum</keyword>
<evidence type="ECO:0000256" key="6">
    <source>
        <dbReference type="ARBA" id="ARBA00022871"/>
    </source>
</evidence>
<dbReference type="Proteomes" id="UP000386466">
    <property type="component" value="Unassembled WGS sequence"/>
</dbReference>
<proteinExistence type="inferred from homology"/>
<dbReference type="FunFam" id="3.40.30.10:FF:000191">
    <property type="entry name" value="Protein disulfide isomerase like, testis expressed"/>
    <property type="match status" value="1"/>
</dbReference>
<gene>
    <name evidence="16" type="ORF">LYPA_23C015334</name>
</gene>
<feature type="compositionally biased region" description="Basic and acidic residues" evidence="13">
    <location>
        <begin position="565"/>
        <end position="603"/>
    </location>
</feature>
<evidence type="ECO:0000256" key="8">
    <source>
        <dbReference type="ARBA" id="ARBA00023180"/>
    </source>
</evidence>
<dbReference type="FunFam" id="3.40.30.10:FF:000167">
    <property type="entry name" value="Protein disulfide isomerase like, testis expressed"/>
    <property type="match status" value="1"/>
</dbReference>
<dbReference type="PROSITE" id="PS51352">
    <property type="entry name" value="THIOREDOXIN_2"/>
    <property type="match status" value="1"/>
</dbReference>
<dbReference type="CDD" id="cd02961">
    <property type="entry name" value="PDI_a_family"/>
    <property type="match status" value="1"/>
</dbReference>
<evidence type="ECO:0000256" key="12">
    <source>
        <dbReference type="ARBA" id="ARBA00069082"/>
    </source>
</evidence>
<feature type="domain" description="Thioredoxin" evidence="15">
    <location>
        <begin position="404"/>
        <end position="517"/>
    </location>
</feature>
<accession>A0A485PFM8</accession>
<dbReference type="GO" id="GO:0006457">
    <property type="term" value="P:protein folding"/>
    <property type="evidence" value="ECO:0007669"/>
    <property type="project" value="TreeGrafter"/>
</dbReference>
<dbReference type="GO" id="GO:0005783">
    <property type="term" value="C:endoplasmic reticulum"/>
    <property type="evidence" value="ECO:0007669"/>
    <property type="project" value="TreeGrafter"/>
</dbReference>
<keyword evidence="7" id="KW-1015">Disulfide bond</keyword>
<feature type="region of interest" description="Disordered" evidence="13">
    <location>
        <begin position="559"/>
        <end position="603"/>
    </location>
</feature>
<evidence type="ECO:0000259" key="15">
    <source>
        <dbReference type="PROSITE" id="PS51352"/>
    </source>
</evidence>
<keyword evidence="8" id="KW-0325">Glycoprotein</keyword>
<dbReference type="CDD" id="cd02995">
    <property type="entry name" value="PDI_a_PDI_a'_C"/>
    <property type="match status" value="1"/>
</dbReference>
<dbReference type="FunFam" id="3.40.30.10:FF:000177">
    <property type="entry name" value="Protein disulfide isomerase like, testis expressed"/>
    <property type="match status" value="1"/>
</dbReference>
<dbReference type="Gene3D" id="3.40.30.10">
    <property type="entry name" value="Glutaredoxin"/>
    <property type="match status" value="4"/>
</dbReference>
<keyword evidence="9" id="KW-0143">Chaperone</keyword>
<dbReference type="FunFam" id="3.40.30.10:FF:000209">
    <property type="entry name" value="Protein disulfide isomerase like, testis expressed"/>
    <property type="match status" value="1"/>
</dbReference>
<evidence type="ECO:0000256" key="3">
    <source>
        <dbReference type="ARBA" id="ARBA00022729"/>
    </source>
</evidence>
<dbReference type="InterPro" id="IPR036249">
    <property type="entry name" value="Thioredoxin-like_sf"/>
</dbReference>
<protein>
    <recommendedName>
        <fullName evidence="12">Protein disulfide-isomerase-like protein of the testis</fullName>
    </recommendedName>
</protein>
<evidence type="ECO:0000256" key="5">
    <source>
        <dbReference type="ARBA" id="ARBA00022824"/>
    </source>
</evidence>
<dbReference type="SUPFAM" id="SSF52833">
    <property type="entry name" value="Thioredoxin-like"/>
    <property type="match status" value="4"/>
</dbReference>